<keyword evidence="2" id="KW-0812">Transmembrane</keyword>
<dbReference type="SMART" id="SM00458">
    <property type="entry name" value="RICIN"/>
    <property type="match status" value="1"/>
</dbReference>
<gene>
    <name evidence="4" type="ORF">DN069_11005</name>
</gene>
<keyword evidence="2" id="KW-1133">Transmembrane helix</keyword>
<feature type="transmembrane region" description="Helical" evidence="2">
    <location>
        <begin position="220"/>
        <end position="240"/>
    </location>
</feature>
<dbReference type="Gene3D" id="2.60.40.10">
    <property type="entry name" value="Immunoglobulins"/>
    <property type="match status" value="1"/>
</dbReference>
<evidence type="ECO:0000313" key="4">
    <source>
        <dbReference type="EMBL" id="RAG85462.1"/>
    </source>
</evidence>
<proteinExistence type="predicted"/>
<accession>A0A2X0IK68</accession>
<dbReference type="RefSeq" id="WP_111500730.1">
    <property type="nucleotide sequence ID" value="NZ_QKYN01000040.1"/>
</dbReference>
<dbReference type="Pfam" id="PF00652">
    <property type="entry name" value="Ricin_B_lectin"/>
    <property type="match status" value="1"/>
</dbReference>
<dbReference type="EMBL" id="QKYN01000040">
    <property type="protein sequence ID" value="RAG85462.1"/>
    <property type="molecule type" value="Genomic_DNA"/>
</dbReference>
<evidence type="ECO:0000256" key="1">
    <source>
        <dbReference type="SAM" id="MobiDB-lite"/>
    </source>
</evidence>
<reference evidence="4 5" key="1">
    <citation type="submission" date="2018-06" db="EMBL/GenBank/DDBJ databases">
        <title>Streptacidiphilus pinicola sp. nov., isolated from pine grove soil.</title>
        <authorList>
            <person name="Roh S.G."/>
            <person name="Park S."/>
            <person name="Kim M.-K."/>
            <person name="Yun B.-R."/>
            <person name="Park J."/>
            <person name="Kim M.J."/>
            <person name="Kim Y.S."/>
            <person name="Kim S.B."/>
        </authorList>
    </citation>
    <scope>NUCLEOTIDE SEQUENCE [LARGE SCALE GENOMIC DNA]</scope>
    <source>
        <strain evidence="4 5">MMS16-CNU450</strain>
    </source>
</reference>
<dbReference type="Gene3D" id="2.80.10.50">
    <property type="match status" value="1"/>
</dbReference>
<name>A0A2X0IK68_9ACTN</name>
<feature type="region of interest" description="Disordered" evidence="1">
    <location>
        <begin position="264"/>
        <end position="332"/>
    </location>
</feature>
<feature type="domain" description="Ricin B lectin" evidence="3">
    <location>
        <begin position="329"/>
        <end position="466"/>
    </location>
</feature>
<protein>
    <submittedName>
        <fullName evidence="4">Hydrogenase expression protein</fullName>
    </submittedName>
</protein>
<dbReference type="PROSITE" id="PS50231">
    <property type="entry name" value="RICIN_B_LECTIN"/>
    <property type="match status" value="1"/>
</dbReference>
<dbReference type="InterPro" id="IPR035992">
    <property type="entry name" value="Ricin_B-like_lectins"/>
</dbReference>
<dbReference type="InterPro" id="IPR000772">
    <property type="entry name" value="Ricin_B_lectin"/>
</dbReference>
<evidence type="ECO:0000256" key="2">
    <source>
        <dbReference type="SAM" id="Phobius"/>
    </source>
</evidence>
<evidence type="ECO:0000259" key="3">
    <source>
        <dbReference type="SMART" id="SM00458"/>
    </source>
</evidence>
<dbReference type="OrthoDB" id="4175653at2"/>
<dbReference type="Proteomes" id="UP000248889">
    <property type="component" value="Unassembled WGS sequence"/>
</dbReference>
<keyword evidence="5" id="KW-1185">Reference proteome</keyword>
<dbReference type="InterPro" id="IPR013783">
    <property type="entry name" value="Ig-like_fold"/>
</dbReference>
<sequence>MSLWTSLEPASTTVDAGSTATVRLRIRNTGDVVDEYRVTVVGDLAPYVTVEPPSLRLYPGTTGTVELTVAPPRTPDAAAGPHPYAVQVTPTEHPEATTVPEGNITVTPFMEVRAELVPHTVKGRFRGRPKLAIDNLGNTTLTASVAGDDNGDQLGYEVVPANVQIEPGRAAFVNATLKPRQIIWIGHKQNRPYRLSVRRSGVNPLTVDGTYVQRGFLPRWLFTALSLCLGLVIAFVALWFTNPPAFSSAATPLAAQVTPSALPTPSLAPAPAPTQPVATTPGGGAPAPTTAPPAAPPAGGNGGGSGGGSGGSSGGGGNPPPNPPAGNGSAVELVGRGSNRCITVTDGAAPGGKDGKPLELWDCSGAVWQQWTFVLDGTSDNRGTIHSLGLCMDVANANTADGTTVQLANCNGGPAQVWTLNTTAGGDLVSILANKCVDANAQGTGNGTRLQLWECTGNSNQKWVQAKP</sequence>
<evidence type="ECO:0000313" key="5">
    <source>
        <dbReference type="Proteomes" id="UP000248889"/>
    </source>
</evidence>
<dbReference type="AlphaFoldDB" id="A0A2X0IK68"/>
<dbReference type="SUPFAM" id="SSF50370">
    <property type="entry name" value="Ricin B-like lectins"/>
    <property type="match status" value="1"/>
</dbReference>
<comment type="caution">
    <text evidence="4">The sequence shown here is derived from an EMBL/GenBank/DDBJ whole genome shotgun (WGS) entry which is preliminary data.</text>
</comment>
<feature type="compositionally biased region" description="Gly residues" evidence="1">
    <location>
        <begin position="299"/>
        <end position="317"/>
    </location>
</feature>
<organism evidence="4 5">
    <name type="scientific">Streptacidiphilus pinicola</name>
    <dbReference type="NCBI Taxonomy" id="2219663"/>
    <lineage>
        <taxon>Bacteria</taxon>
        <taxon>Bacillati</taxon>
        <taxon>Actinomycetota</taxon>
        <taxon>Actinomycetes</taxon>
        <taxon>Kitasatosporales</taxon>
        <taxon>Streptomycetaceae</taxon>
        <taxon>Streptacidiphilus</taxon>
    </lineage>
</organism>
<keyword evidence="2" id="KW-0472">Membrane</keyword>
<dbReference type="GO" id="GO:0005975">
    <property type="term" value="P:carbohydrate metabolic process"/>
    <property type="evidence" value="ECO:0007669"/>
    <property type="project" value="UniProtKB-ARBA"/>
</dbReference>